<feature type="compositionally biased region" description="Basic and acidic residues" evidence="6">
    <location>
        <begin position="2717"/>
        <end position="2728"/>
    </location>
</feature>
<organism evidence="8 9">
    <name type="scientific">Solanum pinnatisectum</name>
    <name type="common">tansyleaf nightshade</name>
    <dbReference type="NCBI Taxonomy" id="50273"/>
    <lineage>
        <taxon>Eukaryota</taxon>
        <taxon>Viridiplantae</taxon>
        <taxon>Streptophyta</taxon>
        <taxon>Embryophyta</taxon>
        <taxon>Tracheophyta</taxon>
        <taxon>Spermatophyta</taxon>
        <taxon>Magnoliopsida</taxon>
        <taxon>eudicotyledons</taxon>
        <taxon>Gunneridae</taxon>
        <taxon>Pentapetalae</taxon>
        <taxon>asterids</taxon>
        <taxon>lamiids</taxon>
        <taxon>Solanales</taxon>
        <taxon>Solanaceae</taxon>
        <taxon>Solanoideae</taxon>
        <taxon>Solaneae</taxon>
        <taxon>Solanum</taxon>
    </lineage>
</organism>
<evidence type="ECO:0000256" key="3">
    <source>
        <dbReference type="ARBA" id="ARBA00022806"/>
    </source>
</evidence>
<dbReference type="GO" id="GO:0005524">
    <property type="term" value="F:ATP binding"/>
    <property type="evidence" value="ECO:0007669"/>
    <property type="project" value="UniProtKB-UniRule"/>
</dbReference>
<evidence type="ECO:0000259" key="7">
    <source>
        <dbReference type="PROSITE" id="PS51198"/>
    </source>
</evidence>
<keyword evidence="3 5" id="KW-0347">Helicase</keyword>
<dbReference type="SUPFAM" id="SSF52540">
    <property type="entry name" value="P-loop containing nucleoside triphosphate hydrolases"/>
    <property type="match status" value="2"/>
</dbReference>
<evidence type="ECO:0000313" key="9">
    <source>
        <dbReference type="Proteomes" id="UP001311915"/>
    </source>
</evidence>
<dbReference type="GO" id="GO:0005694">
    <property type="term" value="C:chromosome"/>
    <property type="evidence" value="ECO:0007669"/>
    <property type="project" value="UniProtKB-ARBA"/>
</dbReference>
<dbReference type="Pfam" id="PF13087">
    <property type="entry name" value="AAA_12"/>
    <property type="match status" value="1"/>
</dbReference>
<dbReference type="CDD" id="cd18808">
    <property type="entry name" value="SF1_C_Upf1"/>
    <property type="match status" value="1"/>
</dbReference>
<dbReference type="Pfam" id="PF20073">
    <property type="entry name" value="DUF6469"/>
    <property type="match status" value="1"/>
</dbReference>
<evidence type="ECO:0000256" key="4">
    <source>
        <dbReference type="ARBA" id="ARBA00022840"/>
    </source>
</evidence>
<gene>
    <name evidence="8" type="ORF">R3W88_007463</name>
</gene>
<evidence type="ECO:0000256" key="6">
    <source>
        <dbReference type="SAM" id="MobiDB-lite"/>
    </source>
</evidence>
<evidence type="ECO:0000256" key="2">
    <source>
        <dbReference type="ARBA" id="ARBA00022801"/>
    </source>
</evidence>
<keyword evidence="1 5" id="KW-0547">Nucleotide-binding</keyword>
<dbReference type="Pfam" id="PF13361">
    <property type="entry name" value="UvrD_C"/>
    <property type="match status" value="1"/>
</dbReference>
<comment type="caution">
    <text evidence="8">The sequence shown here is derived from an EMBL/GenBank/DDBJ whole genome shotgun (WGS) entry which is preliminary data.</text>
</comment>
<dbReference type="GO" id="GO:0016787">
    <property type="term" value="F:hydrolase activity"/>
    <property type="evidence" value="ECO:0007669"/>
    <property type="project" value="UniProtKB-UniRule"/>
</dbReference>
<sequence>MGRGSYMEKKNISRPKDIDFIDLVLKWSIKDIFDETLYQFQVEKISESFESVDHYLSSFVFPLLEETRAYIAVSLKDIVKAPFAELISFEEVLERSLVFDVEVNYWRNRCCDGRVPYRTSPGDIVVISNVKLEDANDLQRSGYWTFAYVTDVNENDALVNFKVRVPPGSGNVMGMRGSCHVVFLVNVMPNKRVWNMLHVKENLNMIEKVLCPVHEIEQKCDVCSEYDAPVGEVTSSLLSKLNDSQANAIFTSLATVRCHHKVSVELICGPPGTGKTRTLSVMLVELLHMKCRTVTCAPTDVTTARVASHLVKLVRESSKNEYDGFCPLGDILLFGNKNCEDGEDIAEISLDYRVDRLEECLAPTSGWNACLSSMISFLEELCEQEKAPKVKVKINSSVDLVRSWFTSKASSLQRCMLMICTHVPIEFLRKENVDRMVVALSQLDSLERMLFSCQQPFGVSLIIQSLKDLQQSLWTLHFPSVTSKDLIMEFCIQMASSIFCTASTSYKLHSVGSKLFDLLVVDDADQLKECEAVIPLQLRGLRHVVLAGDEFQLTAIVKSRISREAGLGRSLFKRLGSLDHVKHLLNVQYRMHPSISQFPNSIFHRRQIIDAPDVKSKAYEKIYLTGQSFGPYAFINVPWGEEELDNLGHRRNLVEVALVMQMVQSLFKAWSTASKKKLRIGVISPYAAQVLAIQDRLGQKYNNHAHFEVNVKTVDGFQGGEEDIVIISTVRSNHAGSIGFQSSLHWTNVALTRARHCLWILGNEQTLLNSNSIWEELILDAKDRQCFFHADEDTDMRKTILDAKKDLDQLEDFLNGDSILFKEQQWKVVFSENFGKSFRKLASSCLRKYVLTLLVKLASGWRPKRKNVDLVCKNSSQVVKKFKVVEGRYLVCTVDIQKEFFYTQVLKVWDILPLEEFPGFLRRLDAVCLTYTKDFINLCNQKYFVGDLEVPKCWEVHRKVVQYKNDAERKLNRESGYVENSKVSESFLLMKFYSLTSGVVTHLLSDHHGEEIDVPFEVTNEEREIILFSKSSFILGRSGTGKTTVLTMKLFQKEQQHLSSVHGLNVAEESRLGLYEEQEDDHSIRVTNRTTLHQLFVTVSPKLCYAVNKQVSQLKRFSLGESFWSESSFEADEFDGMTPFRDIPNSFIGIPYKKYPLVITFHKFLMMLDGTVGSSYFNKFNLKWKLSKDRSLMSVAIETFIREKEINYDRFCCWYWPHFRRQLTKNLDPSRVFTEIMSHIKGGLHAGDFQDGKLSRDAYISLSKSRVSNLSAEKREGIYDIFQAYEKMKMKRGEFDISDLVNDIHLRLKRDHLDGDKMDFVYIDEVQDLTMRQLSLFKYICRNVDEGFVFSGDTAQTIARGVDFRFEDIRSLFYTEFLMDSKSDVRRKHKGQLSCIFQLLQNFRTHTGVLKIAQSVINLLSHFFPQSVDVLKSETSLIGGASPVLLTTGNDENAIITLFGNKGNNSGKIVGIGAEQVILVRDESAKQEIYGLIGQKALILTIVECKGLEFEDVLLYNFFSSSPLGNQWRVVYAYMKEHNLADLSSPSFCDAKHNILCSELKQLYVAITRTRQRLWICESLDEFSRPMFDYWKMSSLVEVKNVHSVTDTMQTFSTPEEWKSRGMKLFWEKNYEMALMCFKQAGETDWEKRAKAAYIMETAEQIRYSDPERAHINLLEAAEIFLSIGRFKSAAECFYDLKDYKQAGSIYLDKCGELIKAAECFTLAGRYKKAAEIYAKGNYFTECLSVCTKGKCYDLGLKYIDFWKQHACQHDNVGKSADEIDEIRMEFLESCASNSFVHKDRKSMMKFVRIFPSMDLKRKFLMSRKCLDELLLLEEESGNIAEAVEMSRLIGNVLCEADLLGKRGDFDKACSLVLLYVLSHSLWMVGSQGWPLKSFVQKEEILEKAMIFARQGSNFETVCIEIKVVSNESVDWSVLKHNFIASKKCKSFLSEILCCRKILDFHFQYDVTKYVWDDKLSGNLNGSEELIPCSPVSIGTLFHFWNSWKNNVVDVLDSLECLGDVDFGEFKGVGEFCLKYFGVRQQLNGLNVTYVLLHPAAEWVKNIQSSVVRRNKQMAFVDARHFISAVRTHWRTALLVVGLKVLETLASLYELAVKSLPLFWQSVCLINVYEIAKFLSESKHHVLNSFALRIQNVLTLVSTKYFEKIFPLDSRQSMMGQMISLRRTRLSCDLLQECIVQDIGTSGTLSYGQIGRMVIICLASGKLPEELYEKIVGRIPSDVPWKSFIEILYCTKQRECWEDFDQSGDSVRDQSLKFQEVLLSNVNLECYELLQKFCEALQDTFSTNWKRRDENWTKIDDCFSPGCFLYLLEHFLILVSQYSGMFFAFKSSFVEWLISEQFEYRPTSRNAVKTPVLEELYDSILVMVQELIFDKACTVEWIARSKINVDMYYKQMVLRLVFILCLLCLNCEKYYNVLFKVLSIDDVRNQLPEELYDILQRGTKNNCVHIINFVEAFQKGGDPLLVVNLGEIVPGVEYSNVASVQLRADCSREDIMSLLFPAETGNSVDQTSTVPEVMSCANFSSYCGDQPKISTITPVSDHYVQLNWAVFQEVSDVLKASGTDDSGTSASVSTVNLKEEMNANVSFLTAAINLCSEKKRYVAEDMMEETLNMLQELIQLHSLMNTSTLEKESIEQLLKSLLTKKTKLEVFLNHFIVPKDIIIALENQRAEKLYVSCDGVATMDLLPSASSSETRGGGYQAERKQGKGKEKC</sequence>
<keyword evidence="9" id="KW-1185">Reference proteome</keyword>
<dbReference type="InterPro" id="IPR041679">
    <property type="entry name" value="DNA2/NAM7-like_C"/>
</dbReference>
<dbReference type="Gene3D" id="3.40.50.300">
    <property type="entry name" value="P-loop containing nucleotide triphosphate hydrolases"/>
    <property type="match status" value="4"/>
</dbReference>
<dbReference type="InterPro" id="IPR027417">
    <property type="entry name" value="P-loop_NTPase"/>
</dbReference>
<accession>A0AAV9M722</accession>
<evidence type="ECO:0000256" key="5">
    <source>
        <dbReference type="PROSITE-ProRule" id="PRU00560"/>
    </source>
</evidence>
<dbReference type="PROSITE" id="PS51198">
    <property type="entry name" value="UVRD_HELICASE_ATP_BIND"/>
    <property type="match status" value="1"/>
</dbReference>
<dbReference type="Pfam" id="PF13086">
    <property type="entry name" value="AAA_11"/>
    <property type="match status" value="1"/>
</dbReference>
<dbReference type="Pfam" id="PF00580">
    <property type="entry name" value="UvrD-helicase"/>
    <property type="match status" value="1"/>
</dbReference>
<keyword evidence="2 5" id="KW-0378">Hydrolase</keyword>
<dbReference type="InterPro" id="IPR041677">
    <property type="entry name" value="DNA2/NAM7_AAA_11"/>
</dbReference>
<protein>
    <recommendedName>
        <fullName evidence="7">UvrD-like helicase ATP-binding domain-containing protein</fullName>
    </recommendedName>
</protein>
<feature type="region of interest" description="Disordered" evidence="6">
    <location>
        <begin position="2704"/>
        <end position="2728"/>
    </location>
</feature>
<feature type="domain" description="UvrD-like helicase ATP-binding" evidence="7">
    <location>
        <begin position="1015"/>
        <end position="1406"/>
    </location>
</feature>
<dbReference type="GO" id="GO:0004386">
    <property type="term" value="F:helicase activity"/>
    <property type="evidence" value="ECO:0007669"/>
    <property type="project" value="UniProtKB-UniRule"/>
</dbReference>
<dbReference type="InterPro" id="IPR039904">
    <property type="entry name" value="TRANK1"/>
</dbReference>
<dbReference type="PANTHER" id="PTHR21529:SF10">
    <property type="entry name" value="UVRD-LIKE HELICASE ATP-BINDING DOMAIN-CONTAINING PROTEIN"/>
    <property type="match status" value="1"/>
</dbReference>
<proteinExistence type="predicted"/>
<evidence type="ECO:0000256" key="1">
    <source>
        <dbReference type="ARBA" id="ARBA00022741"/>
    </source>
</evidence>
<feature type="binding site" evidence="5">
    <location>
        <begin position="1036"/>
        <end position="1043"/>
    </location>
    <ligand>
        <name>ATP</name>
        <dbReference type="ChEBI" id="CHEBI:30616"/>
    </ligand>
</feature>
<keyword evidence="4 5" id="KW-0067">ATP-binding</keyword>
<name>A0AAV9M722_9SOLN</name>
<reference evidence="8 9" key="1">
    <citation type="submission" date="2023-10" db="EMBL/GenBank/DDBJ databases">
        <title>Genome-Wide Identification Analysis in wild type Solanum Pinnatisectum Reveals Some Genes Defensing Phytophthora Infestans.</title>
        <authorList>
            <person name="Sun C."/>
        </authorList>
    </citation>
    <scope>NUCLEOTIDE SEQUENCE [LARGE SCALE GENOMIC DNA]</scope>
    <source>
        <strain evidence="8">LQN</strain>
        <tissue evidence="8">Leaf</tissue>
    </source>
</reference>
<dbReference type="InterPro" id="IPR014017">
    <property type="entry name" value="DNA_helicase_UvrD-like_C"/>
</dbReference>
<dbReference type="Proteomes" id="UP001311915">
    <property type="component" value="Unassembled WGS sequence"/>
</dbReference>
<dbReference type="InterPro" id="IPR011990">
    <property type="entry name" value="TPR-like_helical_dom_sf"/>
</dbReference>
<dbReference type="SUPFAM" id="SSF48452">
    <property type="entry name" value="TPR-like"/>
    <property type="match status" value="1"/>
</dbReference>
<dbReference type="InterPro" id="IPR047187">
    <property type="entry name" value="SF1_C_Upf1"/>
</dbReference>
<dbReference type="InterPro" id="IPR014016">
    <property type="entry name" value="UvrD-like_ATP-bd"/>
</dbReference>
<dbReference type="FunFam" id="3.40.50.300:FF:000326">
    <property type="entry name" value="P-loop containing nucleoside triphosphate hydrolase"/>
    <property type="match status" value="1"/>
</dbReference>
<evidence type="ECO:0000313" key="8">
    <source>
        <dbReference type="EMBL" id="KAK4733202.1"/>
    </source>
</evidence>
<dbReference type="EMBL" id="JAWPEI010000002">
    <property type="protein sequence ID" value="KAK4733202.1"/>
    <property type="molecule type" value="Genomic_DNA"/>
</dbReference>
<dbReference type="PANTHER" id="PTHR21529">
    <property type="entry name" value="MAMMARY TURMOR VIRUS RECEPTOR HOMOLOG 1, 2 MTVR1, 2"/>
    <property type="match status" value="1"/>
</dbReference>
<dbReference type="InterPro" id="IPR045529">
    <property type="entry name" value="DUF6469"/>
</dbReference>